<dbReference type="EC" id="4.2.1.40" evidence="3"/>
<proteinExistence type="predicted"/>
<dbReference type="EMBL" id="JAMFLX010000001">
    <property type="protein sequence ID" value="MCL6268596.1"/>
    <property type="molecule type" value="Genomic_DNA"/>
</dbReference>
<comment type="caution">
    <text evidence="5">The sequence shown here is derived from an EMBL/GenBank/DDBJ whole genome shotgun (WGS) entry which is preliminary data.</text>
</comment>
<evidence type="ECO:0000313" key="6">
    <source>
        <dbReference type="Proteomes" id="UP001203338"/>
    </source>
</evidence>
<organism evidence="5 6">
    <name type="scientific">Parendozoicomonas callyspongiae</name>
    <dbReference type="NCBI Taxonomy" id="2942213"/>
    <lineage>
        <taxon>Bacteria</taxon>
        <taxon>Pseudomonadati</taxon>
        <taxon>Pseudomonadota</taxon>
        <taxon>Gammaproteobacteria</taxon>
        <taxon>Oceanospirillales</taxon>
        <taxon>Endozoicomonadaceae</taxon>
        <taxon>Parendozoicomonas</taxon>
    </lineage>
</organism>
<dbReference type="Pfam" id="PF02746">
    <property type="entry name" value="MR_MLE_N"/>
    <property type="match status" value="1"/>
</dbReference>
<evidence type="ECO:0000256" key="2">
    <source>
        <dbReference type="ARBA" id="ARBA00005183"/>
    </source>
</evidence>
<dbReference type="InterPro" id="IPR034593">
    <property type="entry name" value="DgoD-like"/>
</dbReference>
<evidence type="ECO:0000313" key="5">
    <source>
        <dbReference type="EMBL" id="MCL6268596.1"/>
    </source>
</evidence>
<dbReference type="SUPFAM" id="SSF51604">
    <property type="entry name" value="Enolase C-terminal domain-like"/>
    <property type="match status" value="1"/>
</dbReference>
<dbReference type="Gene3D" id="3.30.390.10">
    <property type="entry name" value="Enolase-like, N-terminal domain"/>
    <property type="match status" value="1"/>
</dbReference>
<dbReference type="RefSeq" id="WP_249697428.1">
    <property type="nucleotide sequence ID" value="NZ_JAMFLX010000001.1"/>
</dbReference>
<dbReference type="InterPro" id="IPR029065">
    <property type="entry name" value="Enolase_C-like"/>
</dbReference>
<protein>
    <recommendedName>
        <fullName evidence="3">glucarate dehydratase</fullName>
        <ecNumber evidence="3">4.2.1.40</ecNumber>
    </recommendedName>
</protein>
<keyword evidence="6" id="KW-1185">Reference proteome</keyword>
<dbReference type="Pfam" id="PF13378">
    <property type="entry name" value="MR_MLE_C"/>
    <property type="match status" value="1"/>
</dbReference>
<comment type="pathway">
    <text evidence="2">Carbohydrate acid metabolism; D-glucarate degradation; 2,5-dioxopentanoate from D-glucarate: step 1/2.</text>
</comment>
<dbReference type="InterPro" id="IPR013341">
    <property type="entry name" value="Mandelate_racemase_N_dom"/>
</dbReference>
<dbReference type="InterPro" id="IPR036849">
    <property type="entry name" value="Enolase-like_C_sf"/>
</dbReference>
<dbReference type="SUPFAM" id="SSF54826">
    <property type="entry name" value="Enolase N-terminal domain-like"/>
    <property type="match status" value="1"/>
</dbReference>
<dbReference type="InterPro" id="IPR013342">
    <property type="entry name" value="Mandelate_racemase_C"/>
</dbReference>
<sequence length="374" mass="42239">MKQSNIKRIELYAVADRKADPVPWADDQEPLYYTNNIVRLITDDGLEGVGATISYTEEDFDKCVLEAMKSVTPGMIGKNALMTEQFHTWLQGRCTWGGLVAKSPFDIAAWDIKGKKFGMPIYMMLGGARNKMLSYASTPLFHSHQEYFDFIEKCIDEGFTAVKLHCHCVFEKDVPLVKAVDEHFKGRGIELMLDTAMYYNGEQSLKMAKLLDELGWYWYEAPCSDYDFKTYQKLVKETNIEISSHGNCLLTLPEVEYALANDMWSDVRQDATVCGGITPLNKCFAIAEAHGKPLEIQSWGYTITQAANLHVALAHNNGVYFEQAFPYENFEYGAKNVIRTDKEGFVHAPEGDGLGVEMDWAAVRDASILSYIIE</sequence>
<evidence type="ECO:0000256" key="1">
    <source>
        <dbReference type="ARBA" id="ARBA00001426"/>
    </source>
</evidence>
<dbReference type="InterPro" id="IPR029017">
    <property type="entry name" value="Enolase-like_N"/>
</dbReference>
<reference evidence="5 6" key="1">
    <citation type="submission" date="2022-05" db="EMBL/GenBank/DDBJ databases">
        <authorList>
            <person name="Park J.-S."/>
        </authorList>
    </citation>
    <scope>NUCLEOTIDE SEQUENCE [LARGE SCALE GENOMIC DNA]</scope>
    <source>
        <strain evidence="5 6">2012CJ34-2</strain>
    </source>
</reference>
<evidence type="ECO:0000259" key="4">
    <source>
        <dbReference type="SMART" id="SM00922"/>
    </source>
</evidence>
<dbReference type="SFLD" id="SFLDS00001">
    <property type="entry name" value="Enolase"/>
    <property type="match status" value="1"/>
</dbReference>
<dbReference type="SMART" id="SM00922">
    <property type="entry name" value="MR_MLE"/>
    <property type="match status" value="1"/>
</dbReference>
<gene>
    <name evidence="5" type="ORF">M3P05_01335</name>
</gene>
<dbReference type="Gene3D" id="3.20.20.120">
    <property type="entry name" value="Enolase-like C-terminal domain"/>
    <property type="match status" value="1"/>
</dbReference>
<dbReference type="CDD" id="cd03316">
    <property type="entry name" value="MR_like"/>
    <property type="match status" value="1"/>
</dbReference>
<feature type="domain" description="Mandelate racemase/muconate lactonizing enzyme C-terminal" evidence="4">
    <location>
        <begin position="144"/>
        <end position="241"/>
    </location>
</feature>
<dbReference type="PANTHER" id="PTHR48080:SF4">
    <property type="entry name" value="GLUCARATE DEHYDRATASE"/>
    <property type="match status" value="1"/>
</dbReference>
<dbReference type="PANTHER" id="PTHR48080">
    <property type="entry name" value="D-GALACTONATE DEHYDRATASE-RELATED"/>
    <property type="match status" value="1"/>
</dbReference>
<comment type="catalytic activity">
    <reaction evidence="1">
        <text>D-glucarate = 5-dehydro-4-deoxy-D-glucarate + H2O</text>
        <dbReference type="Rhea" id="RHEA:14573"/>
        <dbReference type="ChEBI" id="CHEBI:15377"/>
        <dbReference type="ChEBI" id="CHEBI:30612"/>
        <dbReference type="ChEBI" id="CHEBI:42819"/>
        <dbReference type="EC" id="4.2.1.40"/>
    </reaction>
</comment>
<accession>A0ABT0PBG9</accession>
<evidence type="ECO:0000256" key="3">
    <source>
        <dbReference type="ARBA" id="ARBA00011973"/>
    </source>
</evidence>
<name>A0ABT0PBG9_9GAMM</name>
<dbReference type="Proteomes" id="UP001203338">
    <property type="component" value="Unassembled WGS sequence"/>
</dbReference>